<dbReference type="PANTHER" id="PTHR28014:SF1">
    <property type="entry name" value="NEGATIVE REGULATOR OF RAS-CAMP PATHWAY"/>
    <property type="match status" value="1"/>
</dbReference>
<feature type="domain" description="Nitrogen regulatory protein areA GATA-like" evidence="2">
    <location>
        <begin position="33"/>
        <end position="60"/>
    </location>
</feature>
<dbReference type="VEuPathDB" id="FungiDB:TRICI_002269"/>
<feature type="region of interest" description="Disordered" evidence="1">
    <location>
        <begin position="488"/>
        <end position="534"/>
    </location>
</feature>
<proteinExistence type="predicted"/>
<accession>A0A642VBV0</accession>
<dbReference type="GO" id="GO:0006808">
    <property type="term" value="P:regulation of nitrogen utilization"/>
    <property type="evidence" value="ECO:0007669"/>
    <property type="project" value="TreeGrafter"/>
</dbReference>
<dbReference type="SUPFAM" id="SSF81995">
    <property type="entry name" value="beta-sandwich domain of Sec23/24"/>
    <property type="match status" value="1"/>
</dbReference>
<evidence type="ECO:0000259" key="3">
    <source>
        <dbReference type="Pfam" id="PF11702"/>
    </source>
</evidence>
<dbReference type="OrthoDB" id="5054775at2759"/>
<evidence type="ECO:0000313" key="4">
    <source>
        <dbReference type="EMBL" id="KAA8915581.1"/>
    </source>
</evidence>
<reference evidence="4" key="1">
    <citation type="journal article" date="2019" name="G3 (Bethesda)">
        <title>Genome Assemblies of Two Rare Opportunistic Yeast Pathogens: Diutina rugosa (syn. Candida rugosa) and Trichomonascus ciferrii (syn. Candida ciferrii).</title>
        <authorList>
            <person name="Mixao V."/>
            <person name="Saus E."/>
            <person name="Hansen A.P."/>
            <person name="Lass-Florl C."/>
            <person name="Gabaldon T."/>
        </authorList>
    </citation>
    <scope>NUCLEOTIDE SEQUENCE</scope>
    <source>
        <strain evidence="4">CBS 4856</strain>
    </source>
</reference>
<dbReference type="AlphaFoldDB" id="A0A642VBV0"/>
<name>A0A642VBV0_9ASCO</name>
<evidence type="ECO:0000256" key="1">
    <source>
        <dbReference type="SAM" id="MobiDB-lite"/>
    </source>
</evidence>
<dbReference type="Pfam" id="PF08550">
    <property type="entry name" value="GATA_AreA"/>
    <property type="match status" value="1"/>
</dbReference>
<dbReference type="Proteomes" id="UP000761534">
    <property type="component" value="Unassembled WGS sequence"/>
</dbReference>
<dbReference type="GO" id="GO:0000122">
    <property type="term" value="P:negative regulation of transcription by RNA polymerase II"/>
    <property type="evidence" value="ECO:0007669"/>
    <property type="project" value="TreeGrafter"/>
</dbReference>
<feature type="compositionally biased region" description="Low complexity" evidence="1">
    <location>
        <begin position="248"/>
        <end position="267"/>
    </location>
</feature>
<comment type="caution">
    <text evidence="4">The sequence shown here is derived from an EMBL/GenBank/DDBJ whole genome shotgun (WGS) entry which is preliminary data.</text>
</comment>
<gene>
    <name evidence="4" type="ORF">TRICI_002269</name>
</gene>
<dbReference type="Pfam" id="PF11702">
    <property type="entry name" value="DUF3295"/>
    <property type="match status" value="1"/>
</dbReference>
<protein>
    <submittedName>
        <fullName evidence="4">Uncharacterized protein</fullName>
    </submittedName>
</protein>
<feature type="compositionally biased region" description="Low complexity" evidence="1">
    <location>
        <begin position="387"/>
        <end position="409"/>
    </location>
</feature>
<feature type="compositionally biased region" description="Basic and acidic residues" evidence="1">
    <location>
        <begin position="369"/>
        <end position="383"/>
    </location>
</feature>
<dbReference type="GO" id="GO:0031930">
    <property type="term" value="P:mitochondria-nucleus signaling pathway"/>
    <property type="evidence" value="ECO:0007669"/>
    <property type="project" value="TreeGrafter"/>
</dbReference>
<feature type="compositionally biased region" description="Polar residues" evidence="1">
    <location>
        <begin position="517"/>
        <end position="528"/>
    </location>
</feature>
<sequence>MGRRTSDLPDILRLNLPGLSRVDPNDKDALCLLWNIFSKCGTTIENGRRLENISWRLWNREVLAEDWDQPRKLTLHQLGQLLDLVSSAAHPPAHAAQKEHVRSSPKPTAPEVDSSPKQQPKNDHHDHRHHQEQQQQQRQQQQQQQQQQPQQQRQQQQQTSSVEEPKPVRSRAPSLFQKTKKPSPADKLYDEDDDELSSDFPSDTEDEDEEYEEDQDKRLSYKHRSGTSTSIVRGFDPAQVSVVNRSPNSSNNNNNNNNNSTTNDNNNAISKPRPQSKLSKAPAPREKMFFIESSPSDSEDQPHAADSLSTNDDSSGPRMFRGQQPTQHKASSLSKSISSNRDRGNYEEAVEDDEDSDWDSVDDESDSSFDEKTVFVRDDEKQKKPLNKPSLLSSLFLNNPELVQQQQQKQRQKEKERAAAPKKPPTSNLHSALNPTEKLLNATAQTHAPPPAIALSPRTTRRNMLASELSESLRKNLLWERQQSNAYRISDPTTEEEAPSDDATNSGGGGLKKSHTSADISTFRSAQGSRLPRNKSAAILNDNVTGTWREDMDDSNIDFNYHARGW</sequence>
<feature type="domain" description="DUF3295" evidence="3">
    <location>
        <begin position="134"/>
        <end position="566"/>
    </location>
</feature>
<feature type="compositionally biased region" description="Basic and acidic residues" evidence="1">
    <location>
        <begin position="120"/>
        <end position="132"/>
    </location>
</feature>
<feature type="compositionally biased region" description="Low complexity" evidence="1">
    <location>
        <begin position="133"/>
        <end position="158"/>
    </location>
</feature>
<feature type="compositionally biased region" description="Acidic residues" evidence="1">
    <location>
        <begin position="348"/>
        <end position="368"/>
    </location>
</feature>
<evidence type="ECO:0000313" key="5">
    <source>
        <dbReference type="Proteomes" id="UP000761534"/>
    </source>
</evidence>
<organism evidence="4 5">
    <name type="scientific">Trichomonascus ciferrii</name>
    <dbReference type="NCBI Taxonomy" id="44093"/>
    <lineage>
        <taxon>Eukaryota</taxon>
        <taxon>Fungi</taxon>
        <taxon>Dikarya</taxon>
        <taxon>Ascomycota</taxon>
        <taxon>Saccharomycotina</taxon>
        <taxon>Dipodascomycetes</taxon>
        <taxon>Dipodascales</taxon>
        <taxon>Trichomonascaceae</taxon>
        <taxon>Trichomonascus</taxon>
        <taxon>Trichomonascus ciferrii complex</taxon>
    </lineage>
</organism>
<dbReference type="PANTHER" id="PTHR28014">
    <property type="entry name" value="NEGATIVE REGULATOR OF RAS-CAMP PATHWAY"/>
    <property type="match status" value="1"/>
</dbReference>
<feature type="compositionally biased region" description="Acidic residues" evidence="1">
    <location>
        <begin position="189"/>
        <end position="214"/>
    </location>
</feature>
<keyword evidence="5" id="KW-1185">Reference proteome</keyword>
<dbReference type="InterPro" id="IPR013860">
    <property type="entry name" value="AreA_GATA"/>
</dbReference>
<dbReference type="InterPro" id="IPR053043">
    <property type="entry name" value="Ras-cAMP_regulatory"/>
</dbReference>
<dbReference type="EMBL" id="SWFS01000156">
    <property type="protein sequence ID" value="KAA8915581.1"/>
    <property type="molecule type" value="Genomic_DNA"/>
</dbReference>
<dbReference type="InterPro" id="IPR021711">
    <property type="entry name" value="DUF3295"/>
</dbReference>
<feature type="region of interest" description="Disordered" evidence="1">
    <location>
        <begin position="90"/>
        <end position="433"/>
    </location>
</feature>
<dbReference type="GO" id="GO:0005737">
    <property type="term" value="C:cytoplasm"/>
    <property type="evidence" value="ECO:0007669"/>
    <property type="project" value="TreeGrafter"/>
</dbReference>
<evidence type="ECO:0000259" key="2">
    <source>
        <dbReference type="Pfam" id="PF08550"/>
    </source>
</evidence>